<evidence type="ECO:0000313" key="1">
    <source>
        <dbReference type="EMBL" id="CEN52317.1"/>
    </source>
</evidence>
<proteinExistence type="predicted"/>
<dbReference type="AlphaFoldDB" id="A0A0B7IQM3"/>
<protein>
    <submittedName>
        <fullName evidence="1">Uncharacterized protein</fullName>
    </submittedName>
</protein>
<accession>A0A0B7IQM3</accession>
<reference evidence="2" key="1">
    <citation type="submission" date="2015-01" db="EMBL/GenBank/DDBJ databases">
        <authorList>
            <person name="MANFREDI Pablo"/>
        </authorList>
    </citation>
    <scope>NUCLEOTIDE SEQUENCE [LARGE SCALE GENOMIC DNA]</scope>
    <source>
        <strain evidence="2">Cc11</strain>
    </source>
</reference>
<organism evidence="1 2">
    <name type="scientific">Capnocytophaga canimorsus</name>
    <dbReference type="NCBI Taxonomy" id="28188"/>
    <lineage>
        <taxon>Bacteria</taxon>
        <taxon>Pseudomonadati</taxon>
        <taxon>Bacteroidota</taxon>
        <taxon>Flavobacteriia</taxon>
        <taxon>Flavobacteriales</taxon>
        <taxon>Flavobacteriaceae</taxon>
        <taxon>Capnocytophaga</taxon>
    </lineage>
</organism>
<dbReference type="Proteomes" id="UP000039370">
    <property type="component" value="Unassembled WGS sequence"/>
</dbReference>
<name>A0A0B7IQM3_9FLAO</name>
<gene>
    <name evidence="1" type="ORF">CCAN11_2440022</name>
</gene>
<evidence type="ECO:0000313" key="2">
    <source>
        <dbReference type="Proteomes" id="UP000039370"/>
    </source>
</evidence>
<sequence length="50" mass="6162">MKNSRKSSEQLFDWEVHYKFFDLMKSNLNDFGITVDERTENYPIYIIERI</sequence>
<dbReference type="EMBL" id="CDOK01000162">
    <property type="protein sequence ID" value="CEN52317.1"/>
    <property type="molecule type" value="Genomic_DNA"/>
</dbReference>